<keyword evidence="3" id="KW-0687">Ribonucleoprotein</keyword>
<dbReference type="InterPro" id="IPR027417">
    <property type="entry name" value="P-loop_NTPase"/>
</dbReference>
<feature type="compositionally biased region" description="Low complexity" evidence="5">
    <location>
        <begin position="176"/>
        <end position="197"/>
    </location>
</feature>
<dbReference type="VEuPathDB" id="TriTrypDB:ADEAN_000307600"/>
<protein>
    <submittedName>
        <fullName evidence="6">Dynein heavy chain region D6 P-loop domain containing protein, putative</fullName>
    </submittedName>
</protein>
<keyword evidence="7" id="KW-1185">Reference proteome</keyword>
<keyword evidence="2" id="KW-0677">Repeat</keyword>
<dbReference type="PROSITE" id="PS00678">
    <property type="entry name" value="WD_REPEATS_1"/>
    <property type="match status" value="1"/>
</dbReference>
<evidence type="ECO:0000256" key="1">
    <source>
        <dbReference type="ARBA" id="ARBA00022574"/>
    </source>
</evidence>
<feature type="region of interest" description="Disordered" evidence="5">
    <location>
        <begin position="131"/>
        <end position="201"/>
    </location>
</feature>
<dbReference type="InterPro" id="IPR015943">
    <property type="entry name" value="WD40/YVTN_repeat-like_dom_sf"/>
</dbReference>
<dbReference type="OrthoDB" id="10262475at2759"/>
<evidence type="ECO:0000256" key="2">
    <source>
        <dbReference type="ARBA" id="ARBA00022737"/>
    </source>
</evidence>
<feature type="compositionally biased region" description="Low complexity" evidence="5">
    <location>
        <begin position="136"/>
        <end position="150"/>
    </location>
</feature>
<keyword evidence="1 4" id="KW-0853">WD repeat</keyword>
<dbReference type="InterPro" id="IPR001680">
    <property type="entry name" value="WD40_rpt"/>
</dbReference>
<dbReference type="Gene3D" id="3.40.50.300">
    <property type="entry name" value="P-loop containing nucleotide triphosphate hydrolases"/>
    <property type="match status" value="1"/>
</dbReference>
<dbReference type="PROSITE" id="PS50082">
    <property type="entry name" value="WD_REPEATS_2"/>
    <property type="match status" value="2"/>
</dbReference>
<dbReference type="SMART" id="SM00320">
    <property type="entry name" value="WD40"/>
    <property type="match status" value="5"/>
</dbReference>
<evidence type="ECO:0000256" key="5">
    <source>
        <dbReference type="SAM" id="MobiDB-lite"/>
    </source>
</evidence>
<accession>A0A7G2C996</accession>
<dbReference type="GO" id="GO:0005840">
    <property type="term" value="C:ribosome"/>
    <property type="evidence" value="ECO:0007669"/>
    <property type="project" value="UniProtKB-KW"/>
</dbReference>
<organism evidence="6 7">
    <name type="scientific">Angomonas deanei</name>
    <dbReference type="NCBI Taxonomy" id="59799"/>
    <lineage>
        <taxon>Eukaryota</taxon>
        <taxon>Discoba</taxon>
        <taxon>Euglenozoa</taxon>
        <taxon>Kinetoplastea</taxon>
        <taxon>Metakinetoplastina</taxon>
        <taxon>Trypanosomatida</taxon>
        <taxon>Trypanosomatidae</taxon>
        <taxon>Strigomonadinae</taxon>
        <taxon>Angomonas</taxon>
    </lineage>
</organism>
<name>A0A7G2C996_9TRYP</name>
<feature type="compositionally biased region" description="Polar residues" evidence="5">
    <location>
        <begin position="157"/>
        <end position="175"/>
    </location>
</feature>
<evidence type="ECO:0000313" key="7">
    <source>
        <dbReference type="Proteomes" id="UP000515908"/>
    </source>
</evidence>
<dbReference type="SUPFAM" id="SSF50978">
    <property type="entry name" value="WD40 repeat-like"/>
    <property type="match status" value="1"/>
</dbReference>
<proteinExistence type="predicted"/>
<feature type="repeat" description="WD" evidence="4">
    <location>
        <begin position="752"/>
        <end position="776"/>
    </location>
</feature>
<dbReference type="Proteomes" id="UP000515908">
    <property type="component" value="Chromosome 05"/>
</dbReference>
<evidence type="ECO:0000256" key="4">
    <source>
        <dbReference type="PROSITE-ProRule" id="PRU00221"/>
    </source>
</evidence>
<dbReference type="Gene3D" id="2.130.10.10">
    <property type="entry name" value="YVTN repeat-like/Quinoprotein amine dehydrogenase"/>
    <property type="match status" value="2"/>
</dbReference>
<reference evidence="6 7" key="1">
    <citation type="submission" date="2020-08" db="EMBL/GenBank/DDBJ databases">
        <authorList>
            <person name="Newling K."/>
            <person name="Davey J."/>
            <person name="Forrester S."/>
        </authorList>
    </citation>
    <scope>NUCLEOTIDE SEQUENCE [LARGE SCALE GENOMIC DNA]</scope>
    <source>
        <strain evidence="7">Crithidia deanei Carvalho (ATCC PRA-265)</strain>
    </source>
</reference>
<gene>
    <name evidence="6" type="ORF">ADEAN_000307600</name>
</gene>
<dbReference type="FunFam" id="2.130.10.10:FF:001566">
    <property type="entry name" value="WD_domain_-_G-beta_repeat_-_putative"/>
    <property type="match status" value="1"/>
</dbReference>
<dbReference type="EMBL" id="LR877149">
    <property type="protein sequence ID" value="CAD2215621.1"/>
    <property type="molecule type" value="Genomic_DNA"/>
</dbReference>
<dbReference type="InterPro" id="IPR019775">
    <property type="entry name" value="WD40_repeat_CS"/>
</dbReference>
<evidence type="ECO:0000313" key="6">
    <source>
        <dbReference type="EMBL" id="CAD2215621.1"/>
    </source>
</evidence>
<evidence type="ECO:0000256" key="3">
    <source>
        <dbReference type="ARBA" id="ARBA00022980"/>
    </source>
</evidence>
<dbReference type="PANTHER" id="PTHR19848:SF8">
    <property type="entry name" value="F-BOX AND WD REPEAT DOMAIN CONTAINING 7"/>
    <property type="match status" value="1"/>
</dbReference>
<dbReference type="InterPro" id="IPR036322">
    <property type="entry name" value="WD40_repeat_dom_sf"/>
</dbReference>
<sequence>MQKSSKPTNTTLRVHTTIEDIVTSFAFGPDCKIDAFLAKGKPSLQKVLQDSLNYRLISVNGHPVADSGELKVLLLRLSASVKGNAEITVEFQSTLTHGTRVNIENSVEYDGKVSDTKKAEKHEVKELVGLMRPEEATAITSPTTDTEPTSEGPGNVSFVSDASSSEFDTVQIQNLPSKGSTPTTSTNPNPNTGGSPNQQIYQNLMNGMDSASPALLEFEKMKFSMKEDSRVHAQAVLRDVGEMTVKGRLLHAIQKVECGCCVICVAQEMNPIAEIELLAMSQQTRVVSLDLGVKLRMRPKPDAVAVLFKEAVRSGAWFVMVNAQKSISTCNLIADILTEAAAKNFEGFDRKSRIIISLEPHPHFPKRLIQGSSVVKLVSNLQGGSVFADSMATSLSRNRLVTADALSASMMHGAVQQQKPTDTTDSVKKKAKKEVKISAAVDVVEIAPREVIKAPKKDSPIDVSGSVALLKTFSGVLNDKFLCVRSAGEPGRFAVGSSFGNVYFLDSLGNSLLQAHAHNASIWDVSFTNKYHFATGCEDGTSASWTLGTGDDPTAETSLIPTSATSLGADVYCVSYLRSQFQSEQSPLLIGGLHNSLVIRSAASEEVVQVRIPSNAQVVDTLPSSDTALVGGGDGSVTIIDVNRGESLAVLTEHSRKLPSLTVRDDSHFFTGSFDSSILSWDLRVPRGVVAEVPTAHTMHTLKLKNYVTGLDVDDVHLAASVGENLYLWDVRKLNTVLGGYPQGWKGLSRGIKIQSSAHVVVTASPDGYVRFWNFV</sequence>
<keyword evidence="3" id="KW-0689">Ribosomal protein</keyword>
<dbReference type="PANTHER" id="PTHR19848">
    <property type="entry name" value="WD40 REPEAT PROTEIN"/>
    <property type="match status" value="1"/>
</dbReference>
<feature type="repeat" description="WD" evidence="4">
    <location>
        <begin position="651"/>
        <end position="684"/>
    </location>
</feature>
<dbReference type="AlphaFoldDB" id="A0A7G2C996"/>